<evidence type="ECO:0000256" key="2">
    <source>
        <dbReference type="SAM" id="SignalP"/>
    </source>
</evidence>
<keyword evidence="1" id="KW-1133">Transmembrane helix</keyword>
<name>A0A840S2H6_9BURK</name>
<feature type="signal peptide" evidence="2">
    <location>
        <begin position="1"/>
        <end position="22"/>
    </location>
</feature>
<dbReference type="OrthoDB" id="6881973at2"/>
<reference evidence="3 4" key="1">
    <citation type="submission" date="2020-08" db="EMBL/GenBank/DDBJ databases">
        <title>Genomic Encyclopedia of Type Strains, Phase IV (KMG-IV): sequencing the most valuable type-strain genomes for metagenomic binning, comparative biology and taxonomic classification.</title>
        <authorList>
            <person name="Goeker M."/>
        </authorList>
    </citation>
    <scope>NUCLEOTIDE SEQUENCE [LARGE SCALE GENOMIC DNA]</scope>
    <source>
        <strain evidence="3 4">DSM 23958</strain>
    </source>
</reference>
<evidence type="ECO:0000256" key="1">
    <source>
        <dbReference type="SAM" id="Phobius"/>
    </source>
</evidence>
<keyword evidence="2" id="KW-0732">Signal</keyword>
<feature type="transmembrane region" description="Helical" evidence="1">
    <location>
        <begin position="147"/>
        <end position="168"/>
    </location>
</feature>
<comment type="caution">
    <text evidence="3">The sequence shown here is derived from an EMBL/GenBank/DDBJ whole genome shotgun (WGS) entry which is preliminary data.</text>
</comment>
<dbReference type="RefSeq" id="WP_138856667.1">
    <property type="nucleotide sequence ID" value="NZ_CP040709.1"/>
</dbReference>
<feature type="chain" id="PRO_5032477818" description="Nickel transport protein" evidence="2">
    <location>
        <begin position="23"/>
        <end position="180"/>
    </location>
</feature>
<keyword evidence="1" id="KW-0472">Membrane</keyword>
<proteinExistence type="predicted"/>
<keyword evidence="4" id="KW-1185">Reference proteome</keyword>
<evidence type="ECO:0000313" key="3">
    <source>
        <dbReference type="EMBL" id="MBB5205397.1"/>
    </source>
</evidence>
<evidence type="ECO:0008006" key="5">
    <source>
        <dbReference type="Google" id="ProtNLM"/>
    </source>
</evidence>
<keyword evidence="1" id="KW-0812">Transmembrane</keyword>
<protein>
    <recommendedName>
        <fullName evidence="5">Nickel transport protein</fullName>
    </recommendedName>
</protein>
<evidence type="ECO:0000313" key="4">
    <source>
        <dbReference type="Proteomes" id="UP000554837"/>
    </source>
</evidence>
<dbReference type="AlphaFoldDB" id="A0A840S2H6"/>
<gene>
    <name evidence="3" type="ORF">HNQ51_002716</name>
</gene>
<organism evidence="3 4">
    <name type="scientific">Inhella inkyongensis</name>
    <dbReference type="NCBI Taxonomy" id="392593"/>
    <lineage>
        <taxon>Bacteria</taxon>
        <taxon>Pseudomonadati</taxon>
        <taxon>Pseudomonadota</taxon>
        <taxon>Betaproteobacteria</taxon>
        <taxon>Burkholderiales</taxon>
        <taxon>Sphaerotilaceae</taxon>
        <taxon>Inhella</taxon>
    </lineage>
</organism>
<dbReference type="Proteomes" id="UP000554837">
    <property type="component" value="Unassembled WGS sequence"/>
</dbReference>
<dbReference type="EMBL" id="JACHHO010000004">
    <property type="protein sequence ID" value="MBB5205397.1"/>
    <property type="molecule type" value="Genomic_DNA"/>
</dbReference>
<accession>A0A840S2H6</accession>
<sequence>MKLKHLLPALLFGSALLGPVWAGPGHDHGDEAPTASGPSLPRFVAQSDSFELVGVLDGKTITLYLDQAASNVPVTKAQLEIEFAGTKLQAVAQPDGSFRVELPQAPKPGVIPITATVSTESDADLLAGELDLHGEAGEEPHVHRRNWVALAPAIVAGPVVFGAVVLWSRRKKKSQFGKAA</sequence>